<keyword evidence="1" id="KW-0697">Rotamase</keyword>
<dbReference type="InterPro" id="IPR046357">
    <property type="entry name" value="PPIase_dom_sf"/>
</dbReference>
<evidence type="ECO:0000313" key="5">
    <source>
        <dbReference type="Proteomes" id="UP000654993"/>
    </source>
</evidence>
<keyword evidence="1" id="KW-0413">Isomerase</keyword>
<reference evidence="4" key="1">
    <citation type="submission" date="2020-08" db="EMBL/GenBank/DDBJ databases">
        <authorList>
            <person name="Uke A."/>
            <person name="Chhe C."/>
            <person name="Baramee S."/>
            <person name="Kosugi A."/>
        </authorList>
    </citation>
    <scope>NUCLEOTIDE SEQUENCE</scope>
    <source>
        <strain evidence="4">DA-C8</strain>
    </source>
</reference>
<dbReference type="Gene3D" id="3.10.50.40">
    <property type="match status" value="1"/>
</dbReference>
<name>A0A916QHD4_9BACL</name>
<evidence type="ECO:0000259" key="3">
    <source>
        <dbReference type="PROSITE" id="PS50198"/>
    </source>
</evidence>
<feature type="chain" id="PRO_5039497623" description="PpiC domain-containing protein" evidence="2">
    <location>
        <begin position="26"/>
        <end position="326"/>
    </location>
</feature>
<evidence type="ECO:0000256" key="1">
    <source>
        <dbReference type="PROSITE-ProRule" id="PRU00278"/>
    </source>
</evidence>
<protein>
    <recommendedName>
        <fullName evidence="3">PpiC domain-containing protein</fullName>
    </recommendedName>
</protein>
<sequence length="326" mass="36905">MQPSKLRTGFTAAVLLILLAAALTACGGKGDPEPIGDPEKIVAVYQGGEVDEQEFNRYYYVDKFLFAAMHDYYEQIAPEEFKRHMLESYISFKILGERASEEISSRTEGEVDERMVQFEAELSADEAATQSWEEKSKEWGLQKDDIKQYILLQAKALNHVRSLITEERIQEIYHAALAENPHAYTTATVRHVLVAFEPEGGEPRSKEAALERAQEIKSLLERGEDFTEVAESYSDDPGSKNNGGRYEAVNVNNWVEPFKEAVLELDIGTISEPVETAYGYHVIQVEERVEPGLDELRDQLEGQAVDEYYKAFVNEELPALIEEIKL</sequence>
<comment type="caution">
    <text evidence="4">The sequence shown here is derived from an EMBL/GenBank/DDBJ whole genome shotgun (WGS) entry which is preliminary data.</text>
</comment>
<proteinExistence type="predicted"/>
<accession>A0A916QHD4</accession>
<dbReference type="InterPro" id="IPR050245">
    <property type="entry name" value="PrsA_foldase"/>
</dbReference>
<dbReference type="PANTHER" id="PTHR47245">
    <property type="entry name" value="PEPTIDYLPROLYL ISOMERASE"/>
    <property type="match status" value="1"/>
</dbReference>
<dbReference type="Pfam" id="PF13616">
    <property type="entry name" value="Rotamase_3"/>
    <property type="match status" value="1"/>
</dbReference>
<reference evidence="4" key="2">
    <citation type="journal article" date="2021" name="Data Brief">
        <title>Draft genome sequence data of the facultative, thermophilic, xylanolytic bacterium Paenibacillus sp. strain DA-C8.</title>
        <authorList>
            <person name="Chhe C."/>
            <person name="Uke A."/>
            <person name="Baramee S."/>
            <person name="Ungkulpasvich U."/>
            <person name="Tachaapaikoon C."/>
            <person name="Pason P."/>
            <person name="Waeonukul R."/>
            <person name="Ratanakhanokchai K."/>
            <person name="Kosugi A."/>
        </authorList>
    </citation>
    <scope>NUCLEOTIDE SEQUENCE</scope>
    <source>
        <strain evidence="4">DA-C8</strain>
    </source>
</reference>
<keyword evidence="2" id="KW-0732">Signal</keyword>
<dbReference type="InterPro" id="IPR027304">
    <property type="entry name" value="Trigger_fact/SurA_dom_sf"/>
</dbReference>
<dbReference type="PROSITE" id="PS50198">
    <property type="entry name" value="PPIC_PPIASE_2"/>
    <property type="match status" value="1"/>
</dbReference>
<dbReference type="PANTHER" id="PTHR47245:SF2">
    <property type="entry name" value="PEPTIDYL-PROLYL CIS-TRANS ISOMERASE HP_0175-RELATED"/>
    <property type="match status" value="1"/>
</dbReference>
<evidence type="ECO:0000256" key="2">
    <source>
        <dbReference type="SAM" id="SignalP"/>
    </source>
</evidence>
<keyword evidence="5" id="KW-1185">Reference proteome</keyword>
<dbReference type="RefSeq" id="WP_200966665.1">
    <property type="nucleotide sequence ID" value="NZ_BMAQ01000019.1"/>
</dbReference>
<dbReference type="SUPFAM" id="SSF109998">
    <property type="entry name" value="Triger factor/SurA peptide-binding domain-like"/>
    <property type="match status" value="1"/>
</dbReference>
<dbReference type="EMBL" id="BMAQ01000019">
    <property type="protein sequence ID" value="GFR38412.1"/>
    <property type="molecule type" value="Genomic_DNA"/>
</dbReference>
<dbReference type="InterPro" id="IPR000297">
    <property type="entry name" value="PPIase_PpiC"/>
</dbReference>
<dbReference type="Proteomes" id="UP000654993">
    <property type="component" value="Unassembled WGS sequence"/>
</dbReference>
<evidence type="ECO:0000313" key="4">
    <source>
        <dbReference type="EMBL" id="GFR38412.1"/>
    </source>
</evidence>
<gene>
    <name evidence="4" type="ORF">PRECH8_17080</name>
</gene>
<feature type="domain" description="PpiC" evidence="3">
    <location>
        <begin position="184"/>
        <end position="287"/>
    </location>
</feature>
<dbReference type="PROSITE" id="PS51257">
    <property type="entry name" value="PROKAR_LIPOPROTEIN"/>
    <property type="match status" value="1"/>
</dbReference>
<dbReference type="GO" id="GO:0003755">
    <property type="term" value="F:peptidyl-prolyl cis-trans isomerase activity"/>
    <property type="evidence" value="ECO:0007669"/>
    <property type="project" value="UniProtKB-KW"/>
</dbReference>
<feature type="signal peptide" evidence="2">
    <location>
        <begin position="1"/>
        <end position="25"/>
    </location>
</feature>
<dbReference type="AlphaFoldDB" id="A0A916QHD4"/>
<organism evidence="4 5">
    <name type="scientific">Insulibacter thermoxylanivorax</name>
    <dbReference type="NCBI Taxonomy" id="2749268"/>
    <lineage>
        <taxon>Bacteria</taxon>
        <taxon>Bacillati</taxon>
        <taxon>Bacillota</taxon>
        <taxon>Bacilli</taxon>
        <taxon>Bacillales</taxon>
        <taxon>Paenibacillaceae</taxon>
        <taxon>Insulibacter</taxon>
    </lineage>
</organism>
<dbReference type="SUPFAM" id="SSF54534">
    <property type="entry name" value="FKBP-like"/>
    <property type="match status" value="1"/>
</dbReference>